<sequence>MEGIQGCSDSDWRMTTTAFRLRLAWCGLRSGLVGWLALALSARIHQLPPLSALLRVRQGEGAGEEEVELGLRKRGRRVASQWLVEVSGNQTIPGGMTIETSPLLLQSPRREIGKAKKVRESHPLFRFSKESVNPRGNAGKGRGREEKSNSKSEVKNL</sequence>
<reference evidence="1 2" key="1">
    <citation type="journal article" date="2018" name="Mol. Biol. Evol.">
        <title>Broad Genomic Sampling Reveals a Smut Pathogenic Ancestry of the Fungal Clade Ustilaginomycotina.</title>
        <authorList>
            <person name="Kijpornyongpan T."/>
            <person name="Mondo S.J."/>
            <person name="Barry K."/>
            <person name="Sandor L."/>
            <person name="Lee J."/>
            <person name="Lipzen A."/>
            <person name="Pangilinan J."/>
            <person name="LaButti K."/>
            <person name="Hainaut M."/>
            <person name="Henrissat B."/>
            <person name="Grigoriev I.V."/>
            <person name="Spatafora J.W."/>
            <person name="Aime M.C."/>
        </authorList>
    </citation>
    <scope>NUCLEOTIDE SEQUENCE [LARGE SCALE GENOMIC DNA]</scope>
    <source>
        <strain evidence="1 2">SA 807</strain>
    </source>
</reference>
<dbReference type="EMBL" id="KZ820065">
    <property type="protein sequence ID" value="PWN49333.1"/>
    <property type="molecule type" value="Genomic_DNA"/>
</dbReference>
<evidence type="ECO:0000313" key="2">
    <source>
        <dbReference type="Proteomes" id="UP000245626"/>
    </source>
</evidence>
<evidence type="ECO:0000313" key="1">
    <source>
        <dbReference type="EMBL" id="PWN49333.1"/>
    </source>
</evidence>
<proteinExistence type="predicted"/>
<gene>
    <name evidence="1" type="ORF">IE53DRAFT_150545</name>
</gene>
<keyword evidence="2" id="KW-1185">Reference proteome</keyword>
<organism evidence="1 2">
    <name type="scientific">Violaceomyces palustris</name>
    <dbReference type="NCBI Taxonomy" id="1673888"/>
    <lineage>
        <taxon>Eukaryota</taxon>
        <taxon>Fungi</taxon>
        <taxon>Dikarya</taxon>
        <taxon>Basidiomycota</taxon>
        <taxon>Ustilaginomycotina</taxon>
        <taxon>Ustilaginomycetes</taxon>
        <taxon>Violaceomycetales</taxon>
        <taxon>Violaceomycetaceae</taxon>
        <taxon>Violaceomyces</taxon>
    </lineage>
</organism>
<accession>A0ACD0NU49</accession>
<protein>
    <submittedName>
        <fullName evidence="1">Uncharacterized protein</fullName>
    </submittedName>
</protein>
<name>A0ACD0NU49_9BASI</name>
<dbReference type="Proteomes" id="UP000245626">
    <property type="component" value="Unassembled WGS sequence"/>
</dbReference>